<feature type="domain" description="RNA-binding S4" evidence="4">
    <location>
        <begin position="28"/>
        <end position="87"/>
    </location>
</feature>
<dbReference type="RefSeq" id="WP_123177737.1">
    <property type="nucleotide sequence ID" value="NZ_QWDD01000001.1"/>
</dbReference>
<comment type="caution">
    <text evidence="5">The sequence shown here is derived from an EMBL/GenBank/DDBJ whole genome shotgun (WGS) entry which is preliminary data.</text>
</comment>
<dbReference type="Gene3D" id="3.30.2350.10">
    <property type="entry name" value="Pseudouridine synthase"/>
    <property type="match status" value="1"/>
</dbReference>
<dbReference type="InterPro" id="IPR036986">
    <property type="entry name" value="S4_RNA-bd_sf"/>
</dbReference>
<dbReference type="Pfam" id="PF00849">
    <property type="entry name" value="PseudoU_synth_2"/>
    <property type="match status" value="1"/>
</dbReference>
<dbReference type="SMART" id="SM00363">
    <property type="entry name" value="S4"/>
    <property type="match status" value="1"/>
</dbReference>
<evidence type="ECO:0000313" key="6">
    <source>
        <dbReference type="Proteomes" id="UP000268623"/>
    </source>
</evidence>
<dbReference type="CDD" id="cd00165">
    <property type="entry name" value="S4"/>
    <property type="match status" value="1"/>
</dbReference>
<dbReference type="PROSITE" id="PS01129">
    <property type="entry name" value="PSI_RLU"/>
    <property type="match status" value="1"/>
</dbReference>
<sequence length="357" mass="39510">MSLSPNSQTPAAAGGVSTALVTEDEAGMRVDRWFRRRYPGLALSHLAKICRKGEVRVDGKRVETSTRLEEGQKIRVPPLKIEAPAAPAVKRADPKDALALADMTLFEDKDVLVLNKPYGLATQGGSGQTRHIDGMLESLAKGDTRPVLVHRLDRDTSGVLLVAKNRRMAADLGEIFRSRQAKKIYWALVEGVPKPAQGRISLYLAKGAGMEKTRGGARDLEKMRVAKHGEADAQHSLTYYAIVDKVAPRCAWLSMKPLTGRTHQLRAHAEAIGHPIFGDPKYGHRPEDEVRRRDPLRAVPEGLERKLHLLARRLVLPHPRGGVLDVTAPLPDHMQRSWELFGFDVKRHDPIEDAPDA</sequence>
<protein>
    <submittedName>
        <fullName evidence="5">RluA family pseudouridine synthase</fullName>
    </submittedName>
</protein>
<dbReference type="PANTHER" id="PTHR21600">
    <property type="entry name" value="MITOCHONDRIAL RNA PSEUDOURIDINE SYNTHASE"/>
    <property type="match status" value="1"/>
</dbReference>
<organism evidence="5 6">
    <name type="scientific">Methylocystis hirsuta</name>
    <dbReference type="NCBI Taxonomy" id="369798"/>
    <lineage>
        <taxon>Bacteria</taxon>
        <taxon>Pseudomonadati</taxon>
        <taxon>Pseudomonadota</taxon>
        <taxon>Alphaproteobacteria</taxon>
        <taxon>Hyphomicrobiales</taxon>
        <taxon>Methylocystaceae</taxon>
        <taxon>Methylocystis</taxon>
    </lineage>
</organism>
<dbReference type="GO" id="GO:0000455">
    <property type="term" value="P:enzyme-directed rRNA pseudouridine synthesis"/>
    <property type="evidence" value="ECO:0007669"/>
    <property type="project" value="TreeGrafter"/>
</dbReference>
<evidence type="ECO:0000256" key="1">
    <source>
        <dbReference type="ARBA" id="ARBA00010876"/>
    </source>
</evidence>
<keyword evidence="2" id="KW-0413">Isomerase</keyword>
<dbReference type="Proteomes" id="UP000268623">
    <property type="component" value="Unassembled WGS sequence"/>
</dbReference>
<dbReference type="GO" id="GO:0003723">
    <property type="term" value="F:RNA binding"/>
    <property type="evidence" value="ECO:0007669"/>
    <property type="project" value="UniProtKB-KW"/>
</dbReference>
<dbReference type="GO" id="GO:0120159">
    <property type="term" value="F:rRNA pseudouridine synthase activity"/>
    <property type="evidence" value="ECO:0007669"/>
    <property type="project" value="UniProtKB-ARBA"/>
</dbReference>
<gene>
    <name evidence="5" type="ORF">D1O30_18625</name>
</gene>
<dbReference type="AlphaFoldDB" id="A0A3M9XUC6"/>
<dbReference type="InterPro" id="IPR002942">
    <property type="entry name" value="S4_RNA-bd"/>
</dbReference>
<dbReference type="EMBL" id="QWDD01000001">
    <property type="protein sequence ID" value="RNJ51899.1"/>
    <property type="molecule type" value="Genomic_DNA"/>
</dbReference>
<keyword evidence="3" id="KW-0694">RNA-binding</keyword>
<dbReference type="CDD" id="cd02869">
    <property type="entry name" value="PseudoU_synth_RluA_like"/>
    <property type="match status" value="1"/>
</dbReference>
<keyword evidence="6" id="KW-1185">Reference proteome</keyword>
<comment type="similarity">
    <text evidence="1">Belongs to the pseudouridine synthase RluA family.</text>
</comment>
<dbReference type="SUPFAM" id="SSF55120">
    <property type="entry name" value="Pseudouridine synthase"/>
    <property type="match status" value="1"/>
</dbReference>
<evidence type="ECO:0000256" key="3">
    <source>
        <dbReference type="PROSITE-ProRule" id="PRU00182"/>
    </source>
</evidence>
<dbReference type="SUPFAM" id="SSF55174">
    <property type="entry name" value="Alpha-L RNA-binding motif"/>
    <property type="match status" value="1"/>
</dbReference>
<dbReference type="Gene3D" id="3.10.290.10">
    <property type="entry name" value="RNA-binding S4 domain"/>
    <property type="match status" value="1"/>
</dbReference>
<dbReference type="PANTHER" id="PTHR21600:SF44">
    <property type="entry name" value="RIBOSOMAL LARGE SUBUNIT PSEUDOURIDINE SYNTHASE D"/>
    <property type="match status" value="1"/>
</dbReference>
<proteinExistence type="inferred from homology"/>
<evidence type="ECO:0000256" key="2">
    <source>
        <dbReference type="ARBA" id="ARBA00023235"/>
    </source>
</evidence>
<dbReference type="InterPro" id="IPR006224">
    <property type="entry name" value="PsdUridine_synth_RluA-like_CS"/>
</dbReference>
<dbReference type="InterPro" id="IPR006145">
    <property type="entry name" value="PsdUridine_synth_RsuA/RluA"/>
</dbReference>
<dbReference type="InterPro" id="IPR020103">
    <property type="entry name" value="PsdUridine_synth_cat_dom_sf"/>
</dbReference>
<dbReference type="PROSITE" id="PS50889">
    <property type="entry name" value="S4"/>
    <property type="match status" value="1"/>
</dbReference>
<dbReference type="InterPro" id="IPR050188">
    <property type="entry name" value="RluA_PseudoU_synthase"/>
</dbReference>
<evidence type="ECO:0000259" key="4">
    <source>
        <dbReference type="SMART" id="SM00363"/>
    </source>
</evidence>
<dbReference type="OrthoDB" id="9807829at2"/>
<reference evidence="5 6" key="1">
    <citation type="submission" date="2018-08" db="EMBL/GenBank/DDBJ databases">
        <title>Genome sequence of Methylocystis hirsuta CSC1, a methanotroph able to accumulate PHAs.</title>
        <authorList>
            <person name="Bordel S."/>
            <person name="Rodriguez E."/>
            <person name="Gancedo J."/>
            <person name="Munoz R."/>
        </authorList>
    </citation>
    <scope>NUCLEOTIDE SEQUENCE [LARGE SCALE GENOMIC DNA]</scope>
    <source>
        <strain evidence="5 6">CSC1</strain>
    </source>
</reference>
<name>A0A3M9XUC6_9HYPH</name>
<accession>A0A3M9XUC6</accession>
<evidence type="ECO:0000313" key="5">
    <source>
        <dbReference type="EMBL" id="RNJ51899.1"/>
    </source>
</evidence>